<proteinExistence type="predicted"/>
<evidence type="ECO:0000313" key="3">
    <source>
        <dbReference type="Proteomes" id="UP000019482"/>
    </source>
</evidence>
<dbReference type="AlphaFoldDB" id="W6N5A4"/>
<dbReference type="SUPFAM" id="SSF109604">
    <property type="entry name" value="HD-domain/PDEase-like"/>
    <property type="match status" value="2"/>
</dbReference>
<dbReference type="CDD" id="cd00077">
    <property type="entry name" value="HDc"/>
    <property type="match status" value="2"/>
</dbReference>
<dbReference type="NCBIfam" id="TIGR00277">
    <property type="entry name" value="HDIG"/>
    <property type="match status" value="1"/>
</dbReference>
<evidence type="ECO:0000313" key="2">
    <source>
        <dbReference type="EMBL" id="CDL91753.1"/>
    </source>
</evidence>
<comment type="caution">
    <text evidence="2">The sequence shown here is derived from an EMBL/GenBank/DDBJ whole genome shotgun (WGS) entry which is preliminary data.</text>
</comment>
<dbReference type="Gene3D" id="1.10.3210.10">
    <property type="entry name" value="Hypothetical protein af1432"/>
    <property type="match status" value="2"/>
</dbReference>
<dbReference type="EMBL" id="CBXI010000032">
    <property type="protein sequence ID" value="CDL91753.1"/>
    <property type="molecule type" value="Genomic_DNA"/>
</dbReference>
<dbReference type="PANTHER" id="PTHR43155">
    <property type="entry name" value="CYCLIC DI-GMP PHOSPHODIESTERASE PA4108-RELATED"/>
    <property type="match status" value="1"/>
</dbReference>
<keyword evidence="3" id="KW-1185">Reference proteome</keyword>
<dbReference type="Proteomes" id="UP000019482">
    <property type="component" value="Unassembled WGS sequence"/>
</dbReference>
<dbReference type="InterPro" id="IPR003607">
    <property type="entry name" value="HD/PDEase_dom"/>
</dbReference>
<dbReference type="Pfam" id="PF13487">
    <property type="entry name" value="HD_5"/>
    <property type="match status" value="2"/>
</dbReference>
<dbReference type="OrthoDB" id="9804747at2"/>
<protein>
    <submittedName>
        <fullName evidence="2">HD-GYP domain</fullName>
    </submittedName>
</protein>
<dbReference type="PANTHER" id="PTHR43155:SF1">
    <property type="entry name" value="3'3'-CGAMP-SPECIFIC PHOSPHODIESTERASE 1"/>
    <property type="match status" value="1"/>
</dbReference>
<gene>
    <name evidence="2" type="ORF">CTDIVETGP_1823</name>
</gene>
<reference evidence="2 3" key="1">
    <citation type="journal article" date="2015" name="Genome Announc.">
        <title>Draft Genome Sequence of Clostridium tyrobutyricum Strain DIVETGP, Isolated from Cow's Milk for Grana Padano Production.</title>
        <authorList>
            <person name="Soggiu A."/>
            <person name="Piras C."/>
            <person name="Gaiarsa S."/>
            <person name="Sassera D."/>
            <person name="Roncada P."/>
            <person name="Bendixen E."/>
            <person name="Brasca M."/>
            <person name="Bonizzi L."/>
        </authorList>
    </citation>
    <scope>NUCLEOTIDE SEQUENCE [LARGE SCALE GENOMIC DNA]</scope>
    <source>
        <strain evidence="2 3">DIVETGP</strain>
    </source>
</reference>
<dbReference type="InterPro" id="IPR037522">
    <property type="entry name" value="HD_GYP_dom"/>
</dbReference>
<evidence type="ECO:0000259" key="1">
    <source>
        <dbReference type="PROSITE" id="PS51832"/>
    </source>
</evidence>
<accession>W6N5A4</accession>
<name>W6N5A4_CLOTY</name>
<dbReference type="InterPro" id="IPR006675">
    <property type="entry name" value="HDIG_dom"/>
</dbReference>
<dbReference type="PROSITE" id="PS51832">
    <property type="entry name" value="HD_GYP"/>
    <property type="match status" value="1"/>
</dbReference>
<dbReference type="SMART" id="SM00471">
    <property type="entry name" value="HDc"/>
    <property type="match status" value="2"/>
</dbReference>
<feature type="domain" description="HD-GYP" evidence="1">
    <location>
        <begin position="223"/>
        <end position="416"/>
    </location>
</feature>
<sequence length="416" mass="47441">MDKIIRAMSIALDLAQMSSRNSGEKPIIENITNVDYSNHRFMHHSQRTTYIALKIANYLNLSGEEKREIYVVSLLHDIGAANTLTESHYADEFIEKHCIVGANIIKPFPKFRRIPEIILYHHENFDGSGAMGLDGDLIPIESQIIRIADLVELLYKENKPAFKQKDFIIDWVKRETSSIFSHKISEAFLHISSKDIFWFDLENIDFMDIILNREKPKFDIYIDLNNFEIIAEIFANIIDSKSSFTAKHSKGIAKLAYEVSRCIGYDCDKCKKMKIAGLLHDIGKLAIPLSILDKKGSLTPEEFEIIKSHVYYTKIILDRIEDIPEISIWASNHHEKLNGRGYPAGLTAESLSQESRILGVCDIYQALTEDRPYRDGLGRERALSIMKDMADNNFICKDALNNLKDTLSASSDFDGL</sequence>
<organism evidence="2 3">
    <name type="scientific">Clostridium tyrobutyricum DIVETGP</name>
    <dbReference type="NCBI Taxonomy" id="1408889"/>
    <lineage>
        <taxon>Bacteria</taxon>
        <taxon>Bacillati</taxon>
        <taxon>Bacillota</taxon>
        <taxon>Clostridia</taxon>
        <taxon>Eubacteriales</taxon>
        <taxon>Clostridiaceae</taxon>
        <taxon>Clostridium</taxon>
    </lineage>
</organism>